<dbReference type="EMBL" id="PJQD01000036">
    <property type="protein sequence ID" value="POY73560.1"/>
    <property type="molecule type" value="Genomic_DNA"/>
</dbReference>
<dbReference type="OrthoDB" id="2526429at2759"/>
<sequence length="273" mass="28289">MLAFTAVLVCAPIAALARIHLDVPPSHQLRFDTPDLHRMPASGQPHTAIGRGAPNPSVVVHVVDPSSPSTSFVAAASTASPSHAFTDTISEDDEEVMGDSDWSDSPNFGLKCDYAASGPYGSCGDYLDRESQVDHGLFCSPSGICAGKNAVCGQTEACMPGLICDLAVNRCLEPTAKLLGIETARRASRRRSAAARCPAAADACPSGHGGFECVYTQTDDSECGACRALGGRDCTKIEHALGTSCRKGTCTVHACVEGYGPSADASHCVDALS</sequence>
<dbReference type="STRING" id="741276.A0A2S5B9V3"/>
<protein>
    <recommendedName>
        <fullName evidence="2">Protein CPL1-like domain-containing protein</fullName>
    </recommendedName>
</protein>
<proteinExistence type="predicted"/>
<feature type="signal peptide" evidence="1">
    <location>
        <begin position="1"/>
        <end position="17"/>
    </location>
</feature>
<evidence type="ECO:0000256" key="1">
    <source>
        <dbReference type="SAM" id="SignalP"/>
    </source>
</evidence>
<reference evidence="3 4" key="1">
    <citation type="journal article" date="2018" name="Front. Microbiol.">
        <title>Prospects for Fungal Bioremediation of Acidic Radioactive Waste Sites: Characterization and Genome Sequence of Rhodotorula taiwanensis MD1149.</title>
        <authorList>
            <person name="Tkavc R."/>
            <person name="Matrosova V.Y."/>
            <person name="Grichenko O.E."/>
            <person name="Gostincar C."/>
            <person name="Volpe R.P."/>
            <person name="Klimenkova P."/>
            <person name="Gaidamakova E.K."/>
            <person name="Zhou C.E."/>
            <person name="Stewart B.J."/>
            <person name="Lyman M.G."/>
            <person name="Malfatti S.A."/>
            <person name="Rubinfeld B."/>
            <person name="Courtot M."/>
            <person name="Singh J."/>
            <person name="Dalgard C.L."/>
            <person name="Hamilton T."/>
            <person name="Frey K.G."/>
            <person name="Gunde-Cimerman N."/>
            <person name="Dugan L."/>
            <person name="Daly M.J."/>
        </authorList>
    </citation>
    <scope>NUCLEOTIDE SEQUENCE [LARGE SCALE GENOMIC DNA]</scope>
    <source>
        <strain evidence="3 4">MD1149</strain>
    </source>
</reference>
<dbReference type="Pfam" id="PF21671">
    <property type="entry name" value="CPL1-like"/>
    <property type="match status" value="1"/>
</dbReference>
<gene>
    <name evidence="3" type="ORF">BMF94_3498</name>
</gene>
<evidence type="ECO:0000313" key="3">
    <source>
        <dbReference type="EMBL" id="POY73560.1"/>
    </source>
</evidence>
<name>A0A2S5B9V3_9BASI</name>
<keyword evidence="1" id="KW-0732">Signal</keyword>
<dbReference type="AlphaFoldDB" id="A0A2S5B9V3"/>
<feature type="domain" description="Protein CPL1-like" evidence="2">
    <location>
        <begin position="211"/>
        <end position="269"/>
    </location>
</feature>
<dbReference type="Proteomes" id="UP000237144">
    <property type="component" value="Unassembled WGS sequence"/>
</dbReference>
<dbReference type="InterPro" id="IPR048661">
    <property type="entry name" value="CPL1-like"/>
</dbReference>
<dbReference type="PANTHER" id="PTHR35192">
    <property type="entry name" value="PROTEIN, PUTATIVE-RELATED"/>
    <property type="match status" value="1"/>
</dbReference>
<evidence type="ECO:0000313" key="4">
    <source>
        <dbReference type="Proteomes" id="UP000237144"/>
    </source>
</evidence>
<comment type="caution">
    <text evidence="3">The sequence shown here is derived from an EMBL/GenBank/DDBJ whole genome shotgun (WGS) entry which is preliminary data.</text>
</comment>
<evidence type="ECO:0000259" key="2">
    <source>
        <dbReference type="Pfam" id="PF21671"/>
    </source>
</evidence>
<feature type="chain" id="PRO_5015590082" description="Protein CPL1-like domain-containing protein" evidence="1">
    <location>
        <begin position="18"/>
        <end position="273"/>
    </location>
</feature>
<dbReference type="InterPro" id="IPR038955">
    <property type="entry name" value="PriA/CPL1_fungi"/>
</dbReference>
<organism evidence="3 4">
    <name type="scientific">Rhodotorula taiwanensis</name>
    <dbReference type="NCBI Taxonomy" id="741276"/>
    <lineage>
        <taxon>Eukaryota</taxon>
        <taxon>Fungi</taxon>
        <taxon>Dikarya</taxon>
        <taxon>Basidiomycota</taxon>
        <taxon>Pucciniomycotina</taxon>
        <taxon>Microbotryomycetes</taxon>
        <taxon>Sporidiobolales</taxon>
        <taxon>Sporidiobolaceae</taxon>
        <taxon>Rhodotorula</taxon>
    </lineage>
</organism>
<keyword evidence="4" id="KW-1185">Reference proteome</keyword>
<accession>A0A2S5B9V3</accession>
<dbReference type="PANTHER" id="PTHR35192:SF2">
    <property type="entry name" value="APPLE DOMAIN-CONTAINING PROTEIN"/>
    <property type="match status" value="1"/>
</dbReference>